<evidence type="ECO:0000313" key="1">
    <source>
        <dbReference type="Proteomes" id="UP000006672"/>
    </source>
</evidence>
<proteinExistence type="predicted"/>
<keyword evidence="1" id="KW-1185">Reference proteome</keyword>
<protein>
    <submittedName>
        <fullName evidence="2">Bm14493</fullName>
    </submittedName>
</protein>
<accession>A0A7I4K6Z7</accession>
<dbReference type="WBParaSite" id="Bm14493b.1">
    <property type="protein sequence ID" value="Bm14493b.1"/>
    <property type="gene ID" value="WBGene00234754"/>
</dbReference>
<reference evidence="1" key="1">
    <citation type="journal article" date="2007" name="Science">
        <title>Draft genome of the filarial nematode parasite Brugia malayi.</title>
        <authorList>
            <person name="Ghedin E."/>
            <person name="Wang S."/>
            <person name="Spiro D."/>
            <person name="Caler E."/>
            <person name="Zhao Q."/>
            <person name="Crabtree J."/>
            <person name="Allen J.E."/>
            <person name="Delcher A.L."/>
            <person name="Guiliano D.B."/>
            <person name="Miranda-Saavedra D."/>
            <person name="Angiuoli S.V."/>
            <person name="Creasy T."/>
            <person name="Amedeo P."/>
            <person name="Haas B."/>
            <person name="El-Sayed N.M."/>
            <person name="Wortman J.R."/>
            <person name="Feldblyum T."/>
            <person name="Tallon L."/>
            <person name="Schatz M."/>
            <person name="Shumway M."/>
            <person name="Koo H."/>
            <person name="Salzberg S.L."/>
            <person name="Schobel S."/>
            <person name="Pertea M."/>
            <person name="Pop M."/>
            <person name="White O."/>
            <person name="Barton G.J."/>
            <person name="Carlow C.K."/>
            <person name="Crawford M.J."/>
            <person name="Daub J."/>
            <person name="Dimmic M.W."/>
            <person name="Estes C.F."/>
            <person name="Foster J.M."/>
            <person name="Ganatra M."/>
            <person name="Gregory W.F."/>
            <person name="Johnson N.M."/>
            <person name="Jin J."/>
            <person name="Komuniecki R."/>
            <person name="Korf I."/>
            <person name="Kumar S."/>
            <person name="Laney S."/>
            <person name="Li B.W."/>
            <person name="Li W."/>
            <person name="Lindblom T.H."/>
            <person name="Lustigman S."/>
            <person name="Ma D."/>
            <person name="Maina C.V."/>
            <person name="Martin D.M."/>
            <person name="McCarter J.P."/>
            <person name="McReynolds L."/>
            <person name="Mitreva M."/>
            <person name="Nutman T.B."/>
            <person name="Parkinson J."/>
            <person name="Peregrin-Alvarez J.M."/>
            <person name="Poole C."/>
            <person name="Ren Q."/>
            <person name="Saunders L."/>
            <person name="Sluder A.E."/>
            <person name="Smith K."/>
            <person name="Stanke M."/>
            <person name="Unnasch T.R."/>
            <person name="Ware J."/>
            <person name="Wei A.D."/>
            <person name="Weil G."/>
            <person name="Williams D.J."/>
            <person name="Zhang Y."/>
            <person name="Williams S.A."/>
            <person name="Fraser-Liggett C."/>
            <person name="Slatko B."/>
            <person name="Blaxter M.L."/>
            <person name="Scott A.L."/>
        </authorList>
    </citation>
    <scope>NUCLEOTIDE SEQUENCE</scope>
    <source>
        <strain evidence="1">FR3</strain>
    </source>
</reference>
<sequence length="41" mass="4951">MNFQRNDLIAKRLHCFWLIEKVANFTCTKVRTVILKCRSPR</sequence>
<evidence type="ECO:0000313" key="2">
    <source>
        <dbReference type="WBParaSite" id="Bm14493b.1"/>
    </source>
</evidence>
<dbReference type="AlphaFoldDB" id="A0A7I4K6Z7"/>
<organism evidence="1 2">
    <name type="scientific">Brugia malayi</name>
    <name type="common">Filarial nematode worm</name>
    <dbReference type="NCBI Taxonomy" id="6279"/>
    <lineage>
        <taxon>Eukaryota</taxon>
        <taxon>Metazoa</taxon>
        <taxon>Ecdysozoa</taxon>
        <taxon>Nematoda</taxon>
        <taxon>Chromadorea</taxon>
        <taxon>Rhabditida</taxon>
        <taxon>Spirurina</taxon>
        <taxon>Spiruromorpha</taxon>
        <taxon>Filarioidea</taxon>
        <taxon>Onchocercidae</taxon>
        <taxon>Brugia</taxon>
    </lineage>
</organism>
<dbReference type="Proteomes" id="UP000006672">
    <property type="component" value="Unassembled WGS sequence"/>
</dbReference>
<reference evidence="2" key="2">
    <citation type="submission" date="2020-12" db="UniProtKB">
        <authorList>
            <consortium name="WormBaseParasite"/>
        </authorList>
    </citation>
    <scope>IDENTIFICATION</scope>
</reference>
<gene>
    <name evidence="2" type="primary">Bm14493</name>
</gene>
<dbReference type="InParanoid" id="A0A7I4K6Z7"/>
<name>A0A7I4K6Z7_BRUMA</name>